<gene>
    <name evidence="2" type="ORF">Mal48_10200</name>
</gene>
<proteinExistence type="predicted"/>
<dbReference type="Proteomes" id="UP000315724">
    <property type="component" value="Chromosome"/>
</dbReference>
<dbReference type="EMBL" id="CP036267">
    <property type="protein sequence ID" value="QDT31784.1"/>
    <property type="molecule type" value="Genomic_DNA"/>
</dbReference>
<organism evidence="2 3">
    <name type="scientific">Thalassoglobus polymorphus</name>
    <dbReference type="NCBI Taxonomy" id="2527994"/>
    <lineage>
        <taxon>Bacteria</taxon>
        <taxon>Pseudomonadati</taxon>
        <taxon>Planctomycetota</taxon>
        <taxon>Planctomycetia</taxon>
        <taxon>Planctomycetales</taxon>
        <taxon>Planctomycetaceae</taxon>
        <taxon>Thalassoglobus</taxon>
    </lineage>
</organism>
<accession>A0A517QJK6</accession>
<name>A0A517QJK6_9PLAN</name>
<keyword evidence="3" id="KW-1185">Reference proteome</keyword>
<feature type="compositionally biased region" description="Basic and acidic residues" evidence="1">
    <location>
        <begin position="1"/>
        <end position="10"/>
    </location>
</feature>
<feature type="region of interest" description="Disordered" evidence="1">
    <location>
        <begin position="1"/>
        <end position="32"/>
    </location>
</feature>
<dbReference type="KEGG" id="tpol:Mal48_10200"/>
<reference evidence="2 3" key="1">
    <citation type="submission" date="2019-02" db="EMBL/GenBank/DDBJ databases">
        <title>Deep-cultivation of Planctomycetes and their phenomic and genomic characterization uncovers novel biology.</title>
        <authorList>
            <person name="Wiegand S."/>
            <person name="Jogler M."/>
            <person name="Boedeker C."/>
            <person name="Pinto D."/>
            <person name="Vollmers J."/>
            <person name="Rivas-Marin E."/>
            <person name="Kohn T."/>
            <person name="Peeters S.H."/>
            <person name="Heuer A."/>
            <person name="Rast P."/>
            <person name="Oberbeckmann S."/>
            <person name="Bunk B."/>
            <person name="Jeske O."/>
            <person name="Meyerdierks A."/>
            <person name="Storesund J.E."/>
            <person name="Kallscheuer N."/>
            <person name="Luecker S."/>
            <person name="Lage O.M."/>
            <person name="Pohl T."/>
            <person name="Merkel B.J."/>
            <person name="Hornburger P."/>
            <person name="Mueller R.-W."/>
            <person name="Bruemmer F."/>
            <person name="Labrenz M."/>
            <person name="Spormann A.M."/>
            <person name="Op den Camp H."/>
            <person name="Overmann J."/>
            <person name="Amann R."/>
            <person name="Jetten M.S.M."/>
            <person name="Mascher T."/>
            <person name="Medema M.H."/>
            <person name="Devos D.P."/>
            <person name="Kaster A.-K."/>
            <person name="Ovreas L."/>
            <person name="Rohde M."/>
            <person name="Galperin M.Y."/>
            <person name="Jogler C."/>
        </authorList>
    </citation>
    <scope>NUCLEOTIDE SEQUENCE [LARGE SCALE GENOMIC DNA]</scope>
    <source>
        <strain evidence="2 3">Mal48</strain>
    </source>
</reference>
<evidence type="ECO:0000313" key="3">
    <source>
        <dbReference type="Proteomes" id="UP000315724"/>
    </source>
</evidence>
<evidence type="ECO:0000313" key="2">
    <source>
        <dbReference type="EMBL" id="QDT31784.1"/>
    </source>
</evidence>
<evidence type="ECO:0000256" key="1">
    <source>
        <dbReference type="SAM" id="MobiDB-lite"/>
    </source>
</evidence>
<sequence length="89" mass="9870">MEHQKDDDVLKNSPLGFPKKPTNQPAHPPMIGTCTPPRQLSCPTFSCFYQQLQQLRFAAHSGWLTRPRNPQGKGASDDGQAFTNTVCNS</sequence>
<dbReference type="AlphaFoldDB" id="A0A517QJK6"/>
<feature type="region of interest" description="Disordered" evidence="1">
    <location>
        <begin position="66"/>
        <end position="89"/>
    </location>
</feature>
<protein>
    <submittedName>
        <fullName evidence="2">Uncharacterized protein</fullName>
    </submittedName>
</protein>